<dbReference type="InterPro" id="IPR002328">
    <property type="entry name" value="ADH_Zn_CS"/>
</dbReference>
<dbReference type="EMBL" id="CAADFA010000180">
    <property type="protein sequence ID" value="VFJ56583.1"/>
    <property type="molecule type" value="Genomic_DNA"/>
</dbReference>
<feature type="domain" description="Enoyl reductase (ER)" evidence="5">
    <location>
        <begin position="8"/>
        <end position="256"/>
    </location>
</feature>
<evidence type="ECO:0000256" key="3">
    <source>
        <dbReference type="ARBA" id="ARBA00023002"/>
    </source>
</evidence>
<proteinExistence type="inferred from homology"/>
<dbReference type="PROSITE" id="PS00059">
    <property type="entry name" value="ADH_ZINC"/>
    <property type="match status" value="1"/>
</dbReference>
<dbReference type="InterPro" id="IPR020843">
    <property type="entry name" value="ER"/>
</dbReference>
<protein>
    <submittedName>
        <fullName evidence="6">L-iditol 2-dehydrogenase</fullName>
    </submittedName>
</protein>
<dbReference type="SUPFAM" id="SSF50129">
    <property type="entry name" value="GroES-like"/>
    <property type="match status" value="1"/>
</dbReference>
<dbReference type="PANTHER" id="PTHR43401">
    <property type="entry name" value="L-THREONINE 3-DEHYDROGENASE"/>
    <property type="match status" value="1"/>
</dbReference>
<sequence length="341" mass="37020">MKVGMYYNNSDVRPEEQPVPTVGDTELLIKVMASAICGSDLLEWYRIKRAPLVLGHELTGEIVEAGKDIESFRPGDRVFTTHHVPCDECYYCLTGHETACKVFQEKNNFTPGGFSQYLKVGGRSVKTGTLKLPDNLSFETGTFIEPLGTVVRAFRTLQVRPGESMMILGAGLAGILFVKLARALGVGNILVSDINEYRLEMAKRAGASFVVTADRDLPDFIQKNNGRLADKVIICTGALSAAESALRCVDKGGTVLFFAVPTPGEKLAIDFNPYWRDDIGFKTCYGSAPLDSIQAMELLRTGAVTVDDMITHRFGIDGIGEAFKTAAEPAGALKVIVKPNA</sequence>
<evidence type="ECO:0000256" key="2">
    <source>
        <dbReference type="ARBA" id="ARBA00022833"/>
    </source>
</evidence>
<dbReference type="GO" id="GO:0008270">
    <property type="term" value="F:zinc ion binding"/>
    <property type="evidence" value="ECO:0007669"/>
    <property type="project" value="InterPro"/>
</dbReference>
<dbReference type="Gene3D" id="3.40.50.720">
    <property type="entry name" value="NAD(P)-binding Rossmann-like Domain"/>
    <property type="match status" value="1"/>
</dbReference>
<keyword evidence="2 4" id="KW-0862">Zinc</keyword>
<evidence type="ECO:0000313" key="7">
    <source>
        <dbReference type="EMBL" id="VFJ56583.1"/>
    </source>
</evidence>
<keyword evidence="3" id="KW-0560">Oxidoreductase</keyword>
<keyword evidence="1 4" id="KW-0479">Metal-binding</keyword>
<dbReference type="EMBL" id="CAADFL010000175">
    <property type="protein sequence ID" value="VFK11308.1"/>
    <property type="molecule type" value="Genomic_DNA"/>
</dbReference>
<gene>
    <name evidence="6" type="ORF">BECKFM1743A_GA0114220_101705</name>
    <name evidence="8" type="ORF">BECKFM1743B_GA0114221_101756</name>
    <name evidence="7" type="ORF">BECKFM1743C_GA0114222_101805</name>
</gene>
<evidence type="ECO:0000313" key="6">
    <source>
        <dbReference type="EMBL" id="VFJ56516.1"/>
    </source>
</evidence>
<evidence type="ECO:0000313" key="8">
    <source>
        <dbReference type="EMBL" id="VFK11308.1"/>
    </source>
</evidence>
<dbReference type="PANTHER" id="PTHR43401:SF2">
    <property type="entry name" value="L-THREONINE 3-DEHYDROGENASE"/>
    <property type="match status" value="1"/>
</dbReference>
<dbReference type="InterPro" id="IPR050129">
    <property type="entry name" value="Zn_alcohol_dh"/>
</dbReference>
<reference evidence="6" key="1">
    <citation type="submission" date="2019-02" db="EMBL/GenBank/DDBJ databases">
        <authorList>
            <person name="Gruber-Vodicka R. H."/>
            <person name="Seah K. B. B."/>
        </authorList>
    </citation>
    <scope>NUCLEOTIDE SEQUENCE</scope>
    <source>
        <strain evidence="6">BECK_BZ163</strain>
        <strain evidence="8">BECK_BZ164</strain>
        <strain evidence="7">BECK_BZ165</strain>
    </source>
</reference>
<dbReference type="SMART" id="SM00829">
    <property type="entry name" value="PKS_ER"/>
    <property type="match status" value="1"/>
</dbReference>
<accession>A0A450SR30</accession>
<dbReference type="Pfam" id="PF00107">
    <property type="entry name" value="ADH_zinc_N"/>
    <property type="match status" value="1"/>
</dbReference>
<dbReference type="InterPro" id="IPR011032">
    <property type="entry name" value="GroES-like_sf"/>
</dbReference>
<dbReference type="InterPro" id="IPR036291">
    <property type="entry name" value="NAD(P)-bd_dom_sf"/>
</dbReference>
<evidence type="ECO:0000259" key="5">
    <source>
        <dbReference type="SMART" id="SM00829"/>
    </source>
</evidence>
<dbReference type="Pfam" id="PF08240">
    <property type="entry name" value="ADH_N"/>
    <property type="match status" value="1"/>
</dbReference>
<comment type="cofactor">
    <cofactor evidence="4">
        <name>Zn(2+)</name>
        <dbReference type="ChEBI" id="CHEBI:29105"/>
    </cofactor>
</comment>
<evidence type="ECO:0000256" key="4">
    <source>
        <dbReference type="RuleBase" id="RU361277"/>
    </source>
</evidence>
<comment type="similarity">
    <text evidence="4">Belongs to the zinc-containing alcohol dehydrogenase family.</text>
</comment>
<dbReference type="EMBL" id="CAADEZ010000170">
    <property type="protein sequence ID" value="VFJ56516.1"/>
    <property type="molecule type" value="Genomic_DNA"/>
</dbReference>
<dbReference type="AlphaFoldDB" id="A0A450SR30"/>
<evidence type="ECO:0000256" key="1">
    <source>
        <dbReference type="ARBA" id="ARBA00022723"/>
    </source>
</evidence>
<name>A0A450SR30_9GAMM</name>
<dbReference type="GO" id="GO:0016616">
    <property type="term" value="F:oxidoreductase activity, acting on the CH-OH group of donors, NAD or NADP as acceptor"/>
    <property type="evidence" value="ECO:0007669"/>
    <property type="project" value="UniProtKB-ARBA"/>
</dbReference>
<dbReference type="InterPro" id="IPR013154">
    <property type="entry name" value="ADH-like_N"/>
</dbReference>
<dbReference type="SUPFAM" id="SSF51735">
    <property type="entry name" value="NAD(P)-binding Rossmann-fold domains"/>
    <property type="match status" value="1"/>
</dbReference>
<dbReference type="InterPro" id="IPR013149">
    <property type="entry name" value="ADH-like_C"/>
</dbReference>
<dbReference type="Gene3D" id="3.90.180.10">
    <property type="entry name" value="Medium-chain alcohol dehydrogenases, catalytic domain"/>
    <property type="match status" value="1"/>
</dbReference>
<organism evidence="6">
    <name type="scientific">Candidatus Kentrum sp. FM</name>
    <dbReference type="NCBI Taxonomy" id="2126340"/>
    <lineage>
        <taxon>Bacteria</taxon>
        <taxon>Pseudomonadati</taxon>
        <taxon>Pseudomonadota</taxon>
        <taxon>Gammaproteobacteria</taxon>
        <taxon>Candidatus Kentrum</taxon>
    </lineage>
</organism>